<evidence type="ECO:0000256" key="1">
    <source>
        <dbReference type="ARBA" id="ARBA00022832"/>
    </source>
</evidence>
<dbReference type="InterPro" id="IPR043064">
    <property type="entry name" value="FcoT_ThioEstase_Rv0098-like_sf"/>
</dbReference>
<dbReference type="STRING" id="1778.A9W97_07240"/>
<dbReference type="InterPro" id="IPR022598">
    <property type="entry name" value="FcoT_ThioEstase"/>
</dbReference>
<name>A0A0Q2S0X5_MYCGO</name>
<dbReference type="GO" id="GO:0016829">
    <property type="term" value="F:lyase activity"/>
    <property type="evidence" value="ECO:0007669"/>
    <property type="project" value="UniProtKB-KW"/>
</dbReference>
<reference evidence="9 10" key="1">
    <citation type="submission" date="2015-10" db="EMBL/GenBank/DDBJ databases">
        <title>Mycobacterium gordonae draft genome assembly.</title>
        <authorList>
            <person name="Ustinova V."/>
            <person name="Smirnova T."/>
            <person name="Blagodatskikh K."/>
            <person name="Varlamov D."/>
            <person name="Larionova E."/>
            <person name="Chernousova L."/>
        </authorList>
    </citation>
    <scope>NUCLEOTIDE SEQUENCE [LARGE SCALE GENOMIC DNA]</scope>
    <source>
        <strain evidence="9 10">CTRI 14-8773</strain>
    </source>
</reference>
<evidence type="ECO:0000256" key="2">
    <source>
        <dbReference type="ARBA" id="ARBA00023098"/>
    </source>
</evidence>
<comment type="caution">
    <text evidence="9">The sequence shown here is derived from an EMBL/GenBank/DDBJ whole genome shotgun (WGS) entry which is preliminary data.</text>
</comment>
<keyword evidence="2" id="KW-0443">Lipid metabolism</keyword>
<dbReference type="OrthoDB" id="510402at2"/>
<accession>A0A0Q2S0X5</accession>
<proteinExistence type="inferred from homology"/>
<dbReference type="AlphaFoldDB" id="A0A0Q2S0X5"/>
<dbReference type="RefSeq" id="WP_055576001.1">
    <property type="nucleotide sequence ID" value="NZ_LKTM01000001.1"/>
</dbReference>
<dbReference type="EC" id="4.3.2.11" evidence="5"/>
<comment type="similarity">
    <text evidence="4">Belongs to the FcoT family.</text>
</comment>
<dbReference type="Proteomes" id="UP000051677">
    <property type="component" value="Unassembled WGS sequence"/>
</dbReference>
<evidence type="ECO:0000313" key="9">
    <source>
        <dbReference type="EMBL" id="KQH81243.1"/>
    </source>
</evidence>
<keyword evidence="1" id="KW-0276">Fatty acid metabolism</keyword>
<dbReference type="GO" id="GO:0006631">
    <property type="term" value="P:fatty acid metabolic process"/>
    <property type="evidence" value="ECO:0007669"/>
    <property type="project" value="UniProtKB-KW"/>
</dbReference>
<evidence type="ECO:0000256" key="6">
    <source>
        <dbReference type="ARBA" id="ARBA00035169"/>
    </source>
</evidence>
<evidence type="ECO:0000256" key="4">
    <source>
        <dbReference type="ARBA" id="ARBA00035117"/>
    </source>
</evidence>
<evidence type="ECO:0000313" key="10">
    <source>
        <dbReference type="Proteomes" id="UP000051677"/>
    </source>
</evidence>
<dbReference type="Pfam" id="PF10862">
    <property type="entry name" value="FcoT"/>
    <property type="match status" value="1"/>
</dbReference>
<evidence type="ECO:0000256" key="7">
    <source>
        <dbReference type="ARBA" id="ARBA00035448"/>
    </source>
</evidence>
<sequence length="187" mass="21043">MSTITVSPSTRTRTEFADISDTVSIEEHLLVKVLDPYEYKGCRYLIDASYKATADSVLAYGNFSISEPAYIRSTGHFNAAELILCFNQLAYSAFAPAILNEEIPVLRGWSISDYFDLQLPSMLIKNTASRFKRMIHAQKFSARLLCQDFEVIDRNLRYLSIKCAIEFWDEYGGAASGEVELAALNIP</sequence>
<keyword evidence="3" id="KW-0456">Lyase</keyword>
<gene>
    <name evidence="9" type="ORF">AO501_06535</name>
</gene>
<comment type="catalytic activity">
    <reaction evidence="8">
        <text>a (3R)-3-[(carboxymethyl)amino]fatty acid + holo-[ACP] + H(+) = a (2E)-enoyl-[ACP] + glycine + H2O</text>
        <dbReference type="Rhea" id="RHEA:74923"/>
        <dbReference type="Rhea" id="RHEA-COMP:9685"/>
        <dbReference type="Rhea" id="RHEA-COMP:9925"/>
        <dbReference type="ChEBI" id="CHEBI:15377"/>
        <dbReference type="ChEBI" id="CHEBI:15378"/>
        <dbReference type="ChEBI" id="CHEBI:57305"/>
        <dbReference type="ChEBI" id="CHEBI:64479"/>
        <dbReference type="ChEBI" id="CHEBI:78784"/>
        <dbReference type="ChEBI" id="CHEBI:193080"/>
        <dbReference type="EC" id="4.3.2.11"/>
    </reaction>
    <physiologicalReaction direction="right-to-left" evidence="8">
        <dbReference type="Rhea" id="RHEA:74925"/>
    </physiologicalReaction>
</comment>
<protein>
    <recommendedName>
        <fullName evidence="6">(2E)-enoyl-[ACP] glycyltransferase</fullName>
        <ecNumber evidence="5">4.3.2.11</ecNumber>
    </recommendedName>
    <alternativeName>
        <fullName evidence="7">(2E)-unsaturated fatty acyl-[ACP] glycyltransferase</fullName>
    </alternativeName>
</protein>
<evidence type="ECO:0000256" key="3">
    <source>
        <dbReference type="ARBA" id="ARBA00023239"/>
    </source>
</evidence>
<evidence type="ECO:0000256" key="8">
    <source>
        <dbReference type="ARBA" id="ARBA00048742"/>
    </source>
</evidence>
<evidence type="ECO:0000256" key="5">
    <source>
        <dbReference type="ARBA" id="ARBA00035127"/>
    </source>
</evidence>
<organism evidence="9 10">
    <name type="scientific">Mycobacterium gordonae</name>
    <dbReference type="NCBI Taxonomy" id="1778"/>
    <lineage>
        <taxon>Bacteria</taxon>
        <taxon>Bacillati</taxon>
        <taxon>Actinomycetota</taxon>
        <taxon>Actinomycetes</taxon>
        <taxon>Mycobacteriales</taxon>
        <taxon>Mycobacteriaceae</taxon>
        <taxon>Mycobacterium</taxon>
    </lineage>
</organism>
<dbReference type="EMBL" id="LKTM01000001">
    <property type="protein sequence ID" value="KQH81243.1"/>
    <property type="molecule type" value="Genomic_DNA"/>
</dbReference>
<dbReference type="Gene3D" id="3.10.129.30">
    <property type="entry name" value="Rv0098, thioesterase-like hot dog domain"/>
    <property type="match status" value="1"/>
</dbReference>